<dbReference type="Pfam" id="PF13155">
    <property type="entry name" value="Toprim_2"/>
    <property type="match status" value="1"/>
</dbReference>
<accession>U2QCU5</accession>
<keyword evidence="11 12" id="KW-0804">Transcription</keyword>
<dbReference type="HAMAP" id="MF_00974">
    <property type="entry name" value="DNA_primase_DnaG"/>
    <property type="match status" value="1"/>
</dbReference>
<dbReference type="Gene3D" id="1.10.860.10">
    <property type="entry name" value="DNAb Helicase, Chain A"/>
    <property type="match status" value="1"/>
</dbReference>
<keyword evidence="2 12" id="KW-0639">Primosome</keyword>
<dbReference type="InterPro" id="IPR037068">
    <property type="entry name" value="DNA_primase_core_N_sf"/>
</dbReference>
<dbReference type="InterPro" id="IPR034151">
    <property type="entry name" value="TOPRIM_DnaG_bac"/>
</dbReference>
<dbReference type="InterPro" id="IPR016136">
    <property type="entry name" value="DNA_helicase_N/primase_C"/>
</dbReference>
<keyword evidence="10 12" id="KW-0238">DNA-binding</keyword>
<dbReference type="InterPro" id="IPR013264">
    <property type="entry name" value="DNAG_N"/>
</dbReference>
<evidence type="ECO:0000256" key="2">
    <source>
        <dbReference type="ARBA" id="ARBA00022515"/>
    </source>
</evidence>
<dbReference type="InterPro" id="IPR036977">
    <property type="entry name" value="DNA_primase_Znf_CHC2"/>
</dbReference>
<keyword evidence="1 12" id="KW-0240">DNA-directed RNA polymerase</keyword>
<keyword evidence="5 12" id="KW-0235">DNA replication</keyword>
<organism evidence="16 17">
    <name type="scientific">Gemella bergeri ATCC 700627</name>
    <dbReference type="NCBI Taxonomy" id="1321820"/>
    <lineage>
        <taxon>Bacteria</taxon>
        <taxon>Bacillati</taxon>
        <taxon>Bacillota</taxon>
        <taxon>Bacilli</taxon>
        <taxon>Bacillales</taxon>
        <taxon>Gemellaceae</taxon>
        <taxon>Gemella</taxon>
    </lineage>
</organism>
<dbReference type="GO" id="GO:0005737">
    <property type="term" value="C:cytoplasm"/>
    <property type="evidence" value="ECO:0007669"/>
    <property type="project" value="TreeGrafter"/>
</dbReference>
<dbReference type="PATRIC" id="fig|1321820.3.peg.9"/>
<keyword evidence="9" id="KW-0460">Magnesium</keyword>
<comment type="similarity">
    <text evidence="12 13">Belongs to the DnaG primase family.</text>
</comment>
<evidence type="ECO:0000256" key="3">
    <source>
        <dbReference type="ARBA" id="ARBA00022679"/>
    </source>
</evidence>
<dbReference type="EMBL" id="AWVP01000002">
    <property type="protein sequence ID" value="ERK60685.1"/>
    <property type="molecule type" value="Genomic_DNA"/>
</dbReference>
<evidence type="ECO:0000256" key="13">
    <source>
        <dbReference type="PIRNR" id="PIRNR002811"/>
    </source>
</evidence>
<sequence length="597" mass="70201">MGKISKQDIDYIFENIDIVNLVSEYIKLEKRGQNYIGLCPFHNEKTPSFTVSPDKQIAHCFGCGKGGNIFQFLSLIENITYNQAVVKLGTRLGLNLESNESKDISYNLTDDLDIMYYGHLLLADYYNYILLNTKEAEDALNYLINRGLTLETIKYFNLGYAPKSNNIALNFFTSNNLSLDIMVEAGLLGKNENNNYYDVFRDRIMFPIKNNQNQVVAFSGRTMSEDKEIAKYYNTQETKIFEKRTVLYNFSDARPFIAKEKEILLCEGYMDVIKAHQGGIKNAIALMGTNLDNNKLEEILTLVDKITLGLDNDSAGSKAQIELGNRIVERTDNIFKLKFSGAKDLDEFLTQKSKNNKDFDVQNYFKNNKEHFITFKVDYCEAESKTNIEKKINYKNEILKNISYIEDESLKYILLNYLAKKFGIERQILVKELHQTKSIRKKEVFRQWQLPQDKSQIFNNINYDKKMCKLFKYFFKSRLLFIENYEQLEDCEFKHHSFEKLLDYLIIYYNNNFEFYIHKFIHSIDDEETIQLATYIDETDFLIEENPNNEVVNDYINHFKKREVNIDELKELLKIAIQEMDIETQKSLLEQLKKYKK</sequence>
<dbReference type="PROSITE" id="PS50880">
    <property type="entry name" value="TOPRIM"/>
    <property type="match status" value="1"/>
</dbReference>
<name>U2QCU5_9BACL</name>
<dbReference type="GO" id="GO:0003677">
    <property type="term" value="F:DNA binding"/>
    <property type="evidence" value="ECO:0007669"/>
    <property type="project" value="UniProtKB-KW"/>
</dbReference>
<dbReference type="SUPFAM" id="SSF57783">
    <property type="entry name" value="Zinc beta-ribbon"/>
    <property type="match status" value="1"/>
</dbReference>
<proteinExistence type="inferred from homology"/>
<dbReference type="SMART" id="SM00493">
    <property type="entry name" value="TOPRIM"/>
    <property type="match status" value="1"/>
</dbReference>
<dbReference type="InterPro" id="IPR006171">
    <property type="entry name" value="TOPRIM_dom"/>
</dbReference>
<dbReference type="GO" id="GO:0008270">
    <property type="term" value="F:zinc ion binding"/>
    <property type="evidence" value="ECO:0007669"/>
    <property type="project" value="UniProtKB-UniRule"/>
</dbReference>
<keyword evidence="8 12" id="KW-0862">Zinc</keyword>
<dbReference type="RefSeq" id="WP_021752211.1">
    <property type="nucleotide sequence ID" value="NZ_KI271789.1"/>
</dbReference>
<dbReference type="Gene3D" id="3.40.1360.10">
    <property type="match status" value="1"/>
</dbReference>
<dbReference type="NCBIfam" id="TIGR01391">
    <property type="entry name" value="dnaG"/>
    <property type="match status" value="1"/>
</dbReference>
<dbReference type="InterPro" id="IPR050219">
    <property type="entry name" value="DnaG_primase"/>
</dbReference>
<dbReference type="GO" id="GO:1990077">
    <property type="term" value="C:primosome complex"/>
    <property type="evidence" value="ECO:0007669"/>
    <property type="project" value="UniProtKB-KW"/>
</dbReference>
<evidence type="ECO:0000259" key="15">
    <source>
        <dbReference type="PROSITE" id="PS50880"/>
    </source>
</evidence>
<dbReference type="PANTHER" id="PTHR30313">
    <property type="entry name" value="DNA PRIMASE"/>
    <property type="match status" value="1"/>
</dbReference>
<feature type="domain" description="Toprim" evidence="15">
    <location>
        <begin position="261"/>
        <end position="343"/>
    </location>
</feature>
<evidence type="ECO:0000313" key="16">
    <source>
        <dbReference type="EMBL" id="ERK60685.1"/>
    </source>
</evidence>
<evidence type="ECO:0000256" key="8">
    <source>
        <dbReference type="ARBA" id="ARBA00022833"/>
    </source>
</evidence>
<dbReference type="InterPro" id="IPR002694">
    <property type="entry name" value="Znf_CHC2"/>
</dbReference>
<evidence type="ECO:0000256" key="6">
    <source>
        <dbReference type="ARBA" id="ARBA00022723"/>
    </source>
</evidence>
<evidence type="ECO:0000256" key="12">
    <source>
        <dbReference type="HAMAP-Rule" id="MF_00974"/>
    </source>
</evidence>
<dbReference type="Pfam" id="PF08275">
    <property type="entry name" value="DNAG_N"/>
    <property type="match status" value="1"/>
</dbReference>
<protein>
    <recommendedName>
        <fullName evidence="12 13">DNA primase</fullName>
        <ecNumber evidence="12">2.7.7.101</ecNumber>
    </recommendedName>
</protein>
<evidence type="ECO:0000313" key="17">
    <source>
        <dbReference type="Proteomes" id="UP000016637"/>
    </source>
</evidence>
<dbReference type="GO" id="GO:0006269">
    <property type="term" value="P:DNA replication, synthesis of primer"/>
    <property type="evidence" value="ECO:0007669"/>
    <property type="project" value="UniProtKB-UniRule"/>
</dbReference>
<comment type="subunit">
    <text evidence="12">Monomer. Interacts with DnaB.</text>
</comment>
<evidence type="ECO:0000256" key="9">
    <source>
        <dbReference type="ARBA" id="ARBA00022842"/>
    </source>
</evidence>
<keyword evidence="6 12" id="KW-0479">Metal-binding</keyword>
<keyword evidence="7 12" id="KW-0863">Zinc-finger</keyword>
<dbReference type="GO" id="GO:0003899">
    <property type="term" value="F:DNA-directed RNA polymerase activity"/>
    <property type="evidence" value="ECO:0007669"/>
    <property type="project" value="UniProtKB-UniRule"/>
</dbReference>
<dbReference type="SUPFAM" id="SSF56731">
    <property type="entry name" value="DNA primase core"/>
    <property type="match status" value="1"/>
</dbReference>
<evidence type="ECO:0000256" key="4">
    <source>
        <dbReference type="ARBA" id="ARBA00022695"/>
    </source>
</evidence>
<comment type="domain">
    <text evidence="12">Contains an N-terminal zinc-binding domain, a central core domain that contains the primase activity, and a C-terminal DnaB-binding domain.</text>
</comment>
<dbReference type="Gene3D" id="3.90.980.10">
    <property type="entry name" value="DNA primase, catalytic core, N-terminal domain"/>
    <property type="match status" value="1"/>
</dbReference>
<evidence type="ECO:0000256" key="7">
    <source>
        <dbReference type="ARBA" id="ARBA00022771"/>
    </source>
</evidence>
<dbReference type="CDD" id="cd03364">
    <property type="entry name" value="TOPRIM_DnaG_primases"/>
    <property type="match status" value="1"/>
</dbReference>
<dbReference type="HOGENOM" id="CLU_013501_3_3_9"/>
<dbReference type="EC" id="2.7.7.101" evidence="12"/>
<evidence type="ECO:0000256" key="5">
    <source>
        <dbReference type="ARBA" id="ARBA00022705"/>
    </source>
</evidence>
<keyword evidence="3 12" id="KW-0808">Transferase</keyword>
<evidence type="ECO:0000256" key="14">
    <source>
        <dbReference type="PIRSR" id="PIRSR002811-1"/>
    </source>
</evidence>
<dbReference type="GO" id="GO:0000428">
    <property type="term" value="C:DNA-directed RNA polymerase complex"/>
    <property type="evidence" value="ECO:0007669"/>
    <property type="project" value="UniProtKB-KW"/>
</dbReference>
<comment type="cofactor">
    <cofactor evidence="12 13 14">
        <name>Zn(2+)</name>
        <dbReference type="ChEBI" id="CHEBI:29105"/>
    </cofactor>
    <text evidence="12 13 14">Binds 1 zinc ion per monomer.</text>
</comment>
<dbReference type="SMART" id="SM00400">
    <property type="entry name" value="ZnF_CHCC"/>
    <property type="match status" value="1"/>
</dbReference>
<dbReference type="InterPro" id="IPR030846">
    <property type="entry name" value="DnaG_bac"/>
</dbReference>
<keyword evidence="4 12" id="KW-0548">Nucleotidyltransferase</keyword>
<dbReference type="AlphaFoldDB" id="U2QCU5"/>
<comment type="caution">
    <text evidence="16">The sequence shown here is derived from an EMBL/GenBank/DDBJ whole genome shotgun (WGS) entry which is preliminary data.</text>
</comment>
<dbReference type="FunFam" id="3.90.580.10:FF:000001">
    <property type="entry name" value="DNA primase"/>
    <property type="match status" value="1"/>
</dbReference>
<dbReference type="Proteomes" id="UP000016637">
    <property type="component" value="Unassembled WGS sequence"/>
</dbReference>
<comment type="function">
    <text evidence="12 13">RNA polymerase that catalyzes the synthesis of short RNA molecules used as primers for DNA polymerase during DNA replication.</text>
</comment>
<dbReference type="Pfam" id="PF01807">
    <property type="entry name" value="Zn_ribbon_DnaG"/>
    <property type="match status" value="1"/>
</dbReference>
<evidence type="ECO:0000256" key="11">
    <source>
        <dbReference type="ARBA" id="ARBA00023163"/>
    </source>
</evidence>
<evidence type="ECO:0000256" key="1">
    <source>
        <dbReference type="ARBA" id="ARBA00022478"/>
    </source>
</evidence>
<dbReference type="Gene3D" id="3.90.580.10">
    <property type="entry name" value="Zinc finger, CHC2-type domain"/>
    <property type="match status" value="1"/>
</dbReference>
<dbReference type="PANTHER" id="PTHR30313:SF2">
    <property type="entry name" value="DNA PRIMASE"/>
    <property type="match status" value="1"/>
</dbReference>
<feature type="zinc finger region" description="CHC2-type" evidence="12 14">
    <location>
        <begin position="39"/>
        <end position="63"/>
    </location>
</feature>
<dbReference type="eggNOG" id="COG0358">
    <property type="taxonomic scope" value="Bacteria"/>
</dbReference>
<dbReference type="InterPro" id="IPR006295">
    <property type="entry name" value="DNA_primase_DnaG"/>
</dbReference>
<dbReference type="PIRSF" id="PIRSF002811">
    <property type="entry name" value="DnaG"/>
    <property type="match status" value="1"/>
</dbReference>
<reference evidence="16 17" key="1">
    <citation type="submission" date="2013-08" db="EMBL/GenBank/DDBJ databases">
        <authorList>
            <person name="Weinstock G."/>
            <person name="Sodergren E."/>
            <person name="Wylie T."/>
            <person name="Fulton L."/>
            <person name="Fulton R."/>
            <person name="Fronick C."/>
            <person name="O'Laughlin M."/>
            <person name="Godfrey J."/>
            <person name="Miner T."/>
            <person name="Herter B."/>
            <person name="Appelbaum E."/>
            <person name="Cordes M."/>
            <person name="Lek S."/>
            <person name="Wollam A."/>
            <person name="Pepin K.H."/>
            <person name="Palsikar V.B."/>
            <person name="Mitreva M."/>
            <person name="Wilson R.K."/>
        </authorList>
    </citation>
    <scope>NUCLEOTIDE SEQUENCE [LARGE SCALE GENOMIC DNA]</scope>
    <source>
        <strain evidence="16 17">ATCC 700627</strain>
    </source>
</reference>
<keyword evidence="17" id="KW-1185">Reference proteome</keyword>
<comment type="catalytic activity">
    <reaction evidence="12">
        <text>ssDNA + n NTP = ssDNA/pppN(pN)n-1 hybrid + (n-1) diphosphate.</text>
        <dbReference type="EC" id="2.7.7.101"/>
    </reaction>
</comment>
<gene>
    <name evidence="12" type="primary">dnaG</name>
    <name evidence="16" type="ORF">HMPREF1983_00009</name>
</gene>
<evidence type="ECO:0000256" key="10">
    <source>
        <dbReference type="ARBA" id="ARBA00023125"/>
    </source>
</evidence>